<dbReference type="PROSITE" id="PS50158">
    <property type="entry name" value="ZF_CCHC"/>
    <property type="match status" value="1"/>
</dbReference>
<keyword evidence="4" id="KW-1185">Reference proteome</keyword>
<protein>
    <recommendedName>
        <fullName evidence="2">CCHC-type domain-containing protein</fullName>
    </recommendedName>
</protein>
<reference evidence="3" key="1">
    <citation type="submission" date="2023-11" db="EMBL/GenBank/DDBJ databases">
        <title>Genome assemblies of two species of porcelain crab, Petrolisthes cinctipes and Petrolisthes manimaculis (Anomura: Porcellanidae).</title>
        <authorList>
            <person name="Angst P."/>
        </authorList>
    </citation>
    <scope>NUCLEOTIDE SEQUENCE</scope>
    <source>
        <strain evidence="3">PB745_02</strain>
        <tissue evidence="3">Gill</tissue>
    </source>
</reference>
<dbReference type="GO" id="GO:0008270">
    <property type="term" value="F:zinc ion binding"/>
    <property type="evidence" value="ECO:0007669"/>
    <property type="project" value="UniProtKB-KW"/>
</dbReference>
<dbReference type="InterPro" id="IPR036875">
    <property type="entry name" value="Znf_CCHC_sf"/>
</dbReference>
<dbReference type="AlphaFoldDB" id="A0AAE1PU03"/>
<name>A0AAE1PU03_9EUCA</name>
<feature type="domain" description="CCHC-type" evidence="2">
    <location>
        <begin position="221"/>
        <end position="236"/>
    </location>
</feature>
<keyword evidence="1" id="KW-0862">Zinc</keyword>
<evidence type="ECO:0000256" key="1">
    <source>
        <dbReference type="PROSITE-ProRule" id="PRU00047"/>
    </source>
</evidence>
<dbReference type="GO" id="GO:0003676">
    <property type="term" value="F:nucleic acid binding"/>
    <property type="evidence" value="ECO:0007669"/>
    <property type="project" value="InterPro"/>
</dbReference>
<organism evidence="3 4">
    <name type="scientific">Petrolisthes manimaculis</name>
    <dbReference type="NCBI Taxonomy" id="1843537"/>
    <lineage>
        <taxon>Eukaryota</taxon>
        <taxon>Metazoa</taxon>
        <taxon>Ecdysozoa</taxon>
        <taxon>Arthropoda</taxon>
        <taxon>Crustacea</taxon>
        <taxon>Multicrustacea</taxon>
        <taxon>Malacostraca</taxon>
        <taxon>Eumalacostraca</taxon>
        <taxon>Eucarida</taxon>
        <taxon>Decapoda</taxon>
        <taxon>Pleocyemata</taxon>
        <taxon>Anomura</taxon>
        <taxon>Galatheoidea</taxon>
        <taxon>Porcellanidae</taxon>
        <taxon>Petrolisthes</taxon>
    </lineage>
</organism>
<accession>A0AAE1PU03</accession>
<dbReference type="SUPFAM" id="SSF57756">
    <property type="entry name" value="Retrovirus zinc finger-like domains"/>
    <property type="match status" value="1"/>
</dbReference>
<sequence length="254" mass="27299">MGKEDSTDTLTMDLRLIPEFDGAGQAVAEWLEKLELVCRLRGVTKLEDVVPLRLTGGAFSVYQQLSSTDKGSYDKIKAALTSAFAVDKFIAYEQFVDRKLRDGESVDVYLADLRRLAVLFGGIPDAGLSCAVVAGLPDSARHVLRASSRLEEMDIHQIVTRARAVLAEENLGAGAASFCNQPRAASTTAGVLCRACNQPNHYARSCLARRGWRRGGRGNVRCYGCGQPGHLASSCPGNYGGEAAQASVPSPDYQ</sequence>
<keyword evidence="1" id="KW-0479">Metal-binding</keyword>
<proteinExistence type="predicted"/>
<keyword evidence="1" id="KW-0863">Zinc-finger</keyword>
<dbReference type="Gene3D" id="4.10.60.10">
    <property type="entry name" value="Zinc finger, CCHC-type"/>
    <property type="match status" value="1"/>
</dbReference>
<dbReference type="InterPro" id="IPR001878">
    <property type="entry name" value="Znf_CCHC"/>
</dbReference>
<dbReference type="Pfam" id="PF00098">
    <property type="entry name" value="zf-CCHC"/>
    <property type="match status" value="1"/>
</dbReference>
<dbReference type="SMART" id="SM00343">
    <property type="entry name" value="ZnF_C2HC"/>
    <property type="match status" value="2"/>
</dbReference>
<comment type="caution">
    <text evidence="3">The sequence shown here is derived from an EMBL/GenBank/DDBJ whole genome shotgun (WGS) entry which is preliminary data.</text>
</comment>
<evidence type="ECO:0000313" key="4">
    <source>
        <dbReference type="Proteomes" id="UP001292094"/>
    </source>
</evidence>
<evidence type="ECO:0000313" key="3">
    <source>
        <dbReference type="EMBL" id="KAK4314259.1"/>
    </source>
</evidence>
<dbReference type="EMBL" id="JAWZYT010001232">
    <property type="protein sequence ID" value="KAK4314259.1"/>
    <property type="molecule type" value="Genomic_DNA"/>
</dbReference>
<gene>
    <name evidence="3" type="ORF">Pmani_014413</name>
</gene>
<evidence type="ECO:0000259" key="2">
    <source>
        <dbReference type="PROSITE" id="PS50158"/>
    </source>
</evidence>
<dbReference type="Proteomes" id="UP001292094">
    <property type="component" value="Unassembled WGS sequence"/>
</dbReference>